<sequence length="162" mass="18306">MEVEAVQNVTVKTTWFTGTTNGLRIKTWESDKRGYVRGVTFSDSTMSGVDNPIIIDQNYCPDGGCGQGSGSGIKISDVRVRQRRLNFGYIFFHKLVDFYPNRATREKEANSSGMEQAAVAMNRKVVLREYISRAPREDDMVLVDGGTMALRVPEGRRARWCW</sequence>
<reference evidence="5" key="1">
    <citation type="journal article" date="2021" name="bioRxiv">
        <title>Whole Genome Assembly and Annotation of Northern Wild Rice, Zizania palustris L., Supports a Whole Genome Duplication in the Zizania Genus.</title>
        <authorList>
            <person name="Haas M."/>
            <person name="Kono T."/>
            <person name="Macchietto M."/>
            <person name="Millas R."/>
            <person name="McGilp L."/>
            <person name="Shao M."/>
            <person name="Duquette J."/>
            <person name="Hirsch C.N."/>
            <person name="Kimball J."/>
        </authorList>
    </citation>
    <scope>NUCLEOTIDE SEQUENCE</scope>
    <source>
        <tissue evidence="5">Fresh leaf tissue</tissue>
    </source>
</reference>
<keyword evidence="4" id="KW-0326">Glycosidase</keyword>
<accession>A0A8J5SBR7</accession>
<dbReference type="Pfam" id="PF00295">
    <property type="entry name" value="Glyco_hydro_28"/>
    <property type="match status" value="1"/>
</dbReference>
<dbReference type="GO" id="GO:0071555">
    <property type="term" value="P:cell wall organization"/>
    <property type="evidence" value="ECO:0007669"/>
    <property type="project" value="UniProtKB-KW"/>
</dbReference>
<keyword evidence="3" id="KW-0961">Cell wall biogenesis/degradation</keyword>
<comment type="similarity">
    <text evidence="4">Belongs to the glycosyl hydrolase 28 family.</text>
</comment>
<comment type="caution">
    <text evidence="5">The sequence shown here is derived from an EMBL/GenBank/DDBJ whole genome shotgun (WGS) entry which is preliminary data.</text>
</comment>
<evidence type="ECO:0000313" key="6">
    <source>
        <dbReference type="Proteomes" id="UP000729402"/>
    </source>
</evidence>
<proteinExistence type="inferred from homology"/>
<keyword evidence="6" id="KW-1185">Reference proteome</keyword>
<dbReference type="GO" id="GO:0004650">
    <property type="term" value="F:polygalacturonase activity"/>
    <property type="evidence" value="ECO:0007669"/>
    <property type="project" value="InterPro"/>
</dbReference>
<name>A0A8J5SBR7_ZIZPA</name>
<dbReference type="AlphaFoldDB" id="A0A8J5SBR7"/>
<protein>
    <submittedName>
        <fullName evidence="5">Uncharacterized protein</fullName>
    </submittedName>
</protein>
<dbReference type="PANTHER" id="PTHR31375">
    <property type="match status" value="1"/>
</dbReference>
<comment type="subcellular location">
    <subcellularLocation>
        <location evidence="1">Secreted</location>
    </subcellularLocation>
</comment>
<evidence type="ECO:0000256" key="2">
    <source>
        <dbReference type="ARBA" id="ARBA00022525"/>
    </source>
</evidence>
<organism evidence="5 6">
    <name type="scientific">Zizania palustris</name>
    <name type="common">Northern wild rice</name>
    <dbReference type="NCBI Taxonomy" id="103762"/>
    <lineage>
        <taxon>Eukaryota</taxon>
        <taxon>Viridiplantae</taxon>
        <taxon>Streptophyta</taxon>
        <taxon>Embryophyta</taxon>
        <taxon>Tracheophyta</taxon>
        <taxon>Spermatophyta</taxon>
        <taxon>Magnoliopsida</taxon>
        <taxon>Liliopsida</taxon>
        <taxon>Poales</taxon>
        <taxon>Poaceae</taxon>
        <taxon>BOP clade</taxon>
        <taxon>Oryzoideae</taxon>
        <taxon>Oryzeae</taxon>
        <taxon>Zizaniinae</taxon>
        <taxon>Zizania</taxon>
    </lineage>
</organism>
<gene>
    <name evidence="5" type="ORF">GUJ93_ZPchr0001g30099</name>
</gene>
<dbReference type="GO" id="GO:0005975">
    <property type="term" value="P:carbohydrate metabolic process"/>
    <property type="evidence" value="ECO:0007669"/>
    <property type="project" value="InterPro"/>
</dbReference>
<evidence type="ECO:0000256" key="3">
    <source>
        <dbReference type="ARBA" id="ARBA00023316"/>
    </source>
</evidence>
<evidence type="ECO:0000256" key="4">
    <source>
        <dbReference type="RuleBase" id="RU361169"/>
    </source>
</evidence>
<keyword evidence="4" id="KW-0378">Hydrolase</keyword>
<evidence type="ECO:0000313" key="5">
    <source>
        <dbReference type="EMBL" id="KAG8054396.1"/>
    </source>
</evidence>
<keyword evidence="2" id="KW-0964">Secreted</keyword>
<dbReference type="GO" id="GO:0005576">
    <property type="term" value="C:extracellular region"/>
    <property type="evidence" value="ECO:0007669"/>
    <property type="project" value="UniProtKB-SubCell"/>
</dbReference>
<dbReference type="EMBL" id="JAAALK010000288">
    <property type="protein sequence ID" value="KAG8054396.1"/>
    <property type="molecule type" value="Genomic_DNA"/>
</dbReference>
<dbReference type="OrthoDB" id="187139at2759"/>
<dbReference type="InterPro" id="IPR000743">
    <property type="entry name" value="Glyco_hydro_28"/>
</dbReference>
<dbReference type="Proteomes" id="UP000729402">
    <property type="component" value="Unassembled WGS sequence"/>
</dbReference>
<evidence type="ECO:0000256" key="1">
    <source>
        <dbReference type="ARBA" id="ARBA00004613"/>
    </source>
</evidence>
<reference evidence="5" key="2">
    <citation type="submission" date="2021-02" db="EMBL/GenBank/DDBJ databases">
        <authorList>
            <person name="Kimball J.A."/>
            <person name="Haas M.W."/>
            <person name="Macchietto M."/>
            <person name="Kono T."/>
            <person name="Duquette J."/>
            <person name="Shao M."/>
        </authorList>
    </citation>
    <scope>NUCLEOTIDE SEQUENCE</scope>
    <source>
        <tissue evidence="5">Fresh leaf tissue</tissue>
    </source>
</reference>